<evidence type="ECO:0000313" key="3">
    <source>
        <dbReference type="Proteomes" id="UP000006039"/>
    </source>
</evidence>
<gene>
    <name evidence="2" type="primary">20343001</name>
    <name evidence="1" type="ORF">GGTG_02543</name>
</gene>
<accession>J3NMN7</accession>
<reference evidence="3" key="1">
    <citation type="submission" date="2010-07" db="EMBL/GenBank/DDBJ databases">
        <title>The genome sequence of Gaeumannomyces graminis var. tritici strain R3-111a-1.</title>
        <authorList>
            <consortium name="The Broad Institute Genome Sequencing Platform"/>
            <person name="Ma L.-J."/>
            <person name="Dead R."/>
            <person name="Young S."/>
            <person name="Zeng Q."/>
            <person name="Koehrsen M."/>
            <person name="Alvarado L."/>
            <person name="Berlin A."/>
            <person name="Chapman S.B."/>
            <person name="Chen Z."/>
            <person name="Freedman E."/>
            <person name="Gellesch M."/>
            <person name="Goldberg J."/>
            <person name="Griggs A."/>
            <person name="Gujja S."/>
            <person name="Heilman E.R."/>
            <person name="Heiman D."/>
            <person name="Hepburn T."/>
            <person name="Howarth C."/>
            <person name="Jen D."/>
            <person name="Larson L."/>
            <person name="Mehta T."/>
            <person name="Neiman D."/>
            <person name="Pearson M."/>
            <person name="Roberts A."/>
            <person name="Saif S."/>
            <person name="Shea T."/>
            <person name="Shenoy N."/>
            <person name="Sisk P."/>
            <person name="Stolte C."/>
            <person name="Sykes S."/>
            <person name="Walk T."/>
            <person name="White J."/>
            <person name="Yandava C."/>
            <person name="Haas B."/>
            <person name="Nusbaum C."/>
            <person name="Birren B."/>
        </authorList>
    </citation>
    <scope>NUCLEOTIDE SEQUENCE [LARGE SCALE GENOMIC DNA]</scope>
    <source>
        <strain evidence="3">R3-111a-1</strain>
    </source>
</reference>
<dbReference type="EnsemblFungi" id="EJT82570">
    <property type="protein sequence ID" value="EJT82570"/>
    <property type="gene ID" value="GGTG_02543"/>
</dbReference>
<sequence>MSSIYPGETHLAADEWPCVKRIEHRRDQQADQLPIHPSAPWLGLGTTAAAMGRRSLSVAAKTPPLSSFDHAPEINSSNAAPHMYRGFVSNTTLATSPCHQPDMRGLHGSFIRPLSVASTKCGCYAEARDVLPNT</sequence>
<dbReference type="VEuPathDB" id="FungiDB:GGTG_02543"/>
<organism evidence="1">
    <name type="scientific">Gaeumannomyces tritici (strain R3-111a-1)</name>
    <name type="common">Wheat and barley take-all root rot fungus</name>
    <name type="synonym">Gaeumannomyces graminis var. tritici</name>
    <dbReference type="NCBI Taxonomy" id="644352"/>
    <lineage>
        <taxon>Eukaryota</taxon>
        <taxon>Fungi</taxon>
        <taxon>Dikarya</taxon>
        <taxon>Ascomycota</taxon>
        <taxon>Pezizomycotina</taxon>
        <taxon>Sordariomycetes</taxon>
        <taxon>Sordariomycetidae</taxon>
        <taxon>Magnaporthales</taxon>
        <taxon>Magnaporthaceae</taxon>
        <taxon>Gaeumannomyces</taxon>
    </lineage>
</organism>
<dbReference type="Proteomes" id="UP000006039">
    <property type="component" value="Unassembled WGS sequence"/>
</dbReference>
<reference evidence="1" key="3">
    <citation type="submission" date="2010-09" db="EMBL/GenBank/DDBJ databases">
        <title>Annotation of Gaeumannomyces graminis var. tritici R3-111a-1.</title>
        <authorList>
            <consortium name="The Broad Institute Genome Sequencing Platform"/>
            <person name="Ma L.-J."/>
            <person name="Dead R."/>
            <person name="Young S.K."/>
            <person name="Zeng Q."/>
            <person name="Gargeya S."/>
            <person name="Fitzgerald M."/>
            <person name="Haas B."/>
            <person name="Abouelleil A."/>
            <person name="Alvarado L."/>
            <person name="Arachchi H.M."/>
            <person name="Berlin A."/>
            <person name="Brown A."/>
            <person name="Chapman S.B."/>
            <person name="Chen Z."/>
            <person name="Dunbar C."/>
            <person name="Freedman E."/>
            <person name="Gearin G."/>
            <person name="Gellesch M."/>
            <person name="Goldberg J."/>
            <person name="Griggs A."/>
            <person name="Gujja S."/>
            <person name="Heiman D."/>
            <person name="Howarth C."/>
            <person name="Larson L."/>
            <person name="Lui A."/>
            <person name="MacDonald P.J.P."/>
            <person name="Mehta T."/>
            <person name="Montmayeur A."/>
            <person name="Murphy C."/>
            <person name="Neiman D."/>
            <person name="Pearson M."/>
            <person name="Priest M."/>
            <person name="Roberts A."/>
            <person name="Saif S."/>
            <person name="Shea T."/>
            <person name="Shenoy N."/>
            <person name="Sisk P."/>
            <person name="Stolte C."/>
            <person name="Sykes S."/>
            <person name="Yandava C."/>
            <person name="Wortman J."/>
            <person name="Nusbaum C."/>
            <person name="Birren B."/>
        </authorList>
    </citation>
    <scope>NUCLEOTIDE SEQUENCE</scope>
    <source>
        <strain evidence="1">R3-111a-1</strain>
    </source>
</reference>
<protein>
    <submittedName>
        <fullName evidence="1 2">Uncharacterized protein</fullName>
    </submittedName>
</protein>
<dbReference type="OrthoDB" id="541052at2759"/>
<reference evidence="2" key="4">
    <citation type="journal article" date="2015" name="G3 (Bethesda)">
        <title>Genome sequences of three phytopathogenic species of the Magnaporthaceae family of fungi.</title>
        <authorList>
            <person name="Okagaki L.H."/>
            <person name="Nunes C.C."/>
            <person name="Sailsbery J."/>
            <person name="Clay B."/>
            <person name="Brown D."/>
            <person name="John T."/>
            <person name="Oh Y."/>
            <person name="Young N."/>
            <person name="Fitzgerald M."/>
            <person name="Haas B.J."/>
            <person name="Zeng Q."/>
            <person name="Young S."/>
            <person name="Adiconis X."/>
            <person name="Fan L."/>
            <person name="Levin J.Z."/>
            <person name="Mitchell T.K."/>
            <person name="Okubara P.A."/>
            <person name="Farman M.L."/>
            <person name="Kohn L.M."/>
            <person name="Birren B."/>
            <person name="Ma L.-J."/>
            <person name="Dean R.A."/>
        </authorList>
    </citation>
    <scope>NUCLEOTIDE SEQUENCE</scope>
    <source>
        <strain evidence="2">R3-111a-1</strain>
    </source>
</reference>
<dbReference type="AlphaFoldDB" id="J3NMN7"/>
<reference evidence="2" key="5">
    <citation type="submission" date="2018-04" db="UniProtKB">
        <authorList>
            <consortium name="EnsemblFungi"/>
        </authorList>
    </citation>
    <scope>IDENTIFICATION</scope>
    <source>
        <strain evidence="2">R3-111a-1</strain>
    </source>
</reference>
<dbReference type="RefSeq" id="XP_009218579.1">
    <property type="nucleotide sequence ID" value="XM_009220315.1"/>
</dbReference>
<name>J3NMN7_GAET3</name>
<dbReference type="HOGENOM" id="CLU_1896337_0_0_1"/>
<reference evidence="1" key="2">
    <citation type="submission" date="2010-07" db="EMBL/GenBank/DDBJ databases">
        <authorList>
            <consortium name="The Broad Institute Genome Sequencing Platform"/>
            <consortium name="Broad Institute Genome Sequencing Center for Infectious Disease"/>
            <person name="Ma L.-J."/>
            <person name="Dead R."/>
            <person name="Young S."/>
            <person name="Zeng Q."/>
            <person name="Koehrsen M."/>
            <person name="Alvarado L."/>
            <person name="Berlin A."/>
            <person name="Chapman S.B."/>
            <person name="Chen Z."/>
            <person name="Freedman E."/>
            <person name="Gellesch M."/>
            <person name="Goldberg J."/>
            <person name="Griggs A."/>
            <person name="Gujja S."/>
            <person name="Heilman E.R."/>
            <person name="Heiman D."/>
            <person name="Hepburn T."/>
            <person name="Howarth C."/>
            <person name="Jen D."/>
            <person name="Larson L."/>
            <person name="Mehta T."/>
            <person name="Neiman D."/>
            <person name="Pearson M."/>
            <person name="Roberts A."/>
            <person name="Saif S."/>
            <person name="Shea T."/>
            <person name="Shenoy N."/>
            <person name="Sisk P."/>
            <person name="Stolte C."/>
            <person name="Sykes S."/>
            <person name="Walk T."/>
            <person name="White J."/>
            <person name="Yandava C."/>
            <person name="Haas B."/>
            <person name="Nusbaum C."/>
            <person name="Birren B."/>
        </authorList>
    </citation>
    <scope>NUCLEOTIDE SEQUENCE</scope>
    <source>
        <strain evidence="1">R3-111a-1</strain>
    </source>
</reference>
<dbReference type="GeneID" id="20343001"/>
<dbReference type="EMBL" id="GL385395">
    <property type="protein sequence ID" value="EJT82570.1"/>
    <property type="molecule type" value="Genomic_DNA"/>
</dbReference>
<evidence type="ECO:0000313" key="1">
    <source>
        <dbReference type="EMBL" id="EJT82570.1"/>
    </source>
</evidence>
<evidence type="ECO:0000313" key="2">
    <source>
        <dbReference type="EnsemblFungi" id="EJT82570"/>
    </source>
</evidence>
<keyword evidence="3" id="KW-1185">Reference proteome</keyword>
<proteinExistence type="predicted"/>